<sequence>MNFARDVVDAAPADRLALVELARDGSRREWRFGEVADGAARLAGTLARHGVGRGDVVLTLVGNRPQWVMTMVACFRLGAMVLPCNEQLRAKDLALRLGIAAPAAIVADERNRAELEAAGAGADGTPVLLVGDDALWREGDPAPAAELEPSDPAIIIFTSGTAGEPKAVVHAQRYLAGQHVQAGHWLAAQPGDLVWCTAASGWSKSARNVFVAPWIRGAAALLHDGRFDPAERLDLLEREQVDVLCMAPTEYRVIAKRATLRRLPKLRGAVAAGEALNPEVLAAWHEATGLWIRDGYGQTETGQMTGTPLDEAVRPGSMGRPLPGMRLWIDDGELVADPRTVPTFFNGYLGDPPPDLTAPWRTGDRVHADEDGFLYFEGRTDDVIISAGYRIGPFEVESALVAHPAVAEAAVVAAPDEERGAIVRAVVVLRDGHAPGDELVRELQDHVKQTTAPYKYPRRIDFAEDLPKTSSGKIRRAQLREPAS</sequence>
<dbReference type="Pfam" id="PF13193">
    <property type="entry name" value="AMP-binding_C"/>
    <property type="match status" value="1"/>
</dbReference>
<dbReference type="EC" id="6.2.1.1" evidence="7"/>
<evidence type="ECO:0000256" key="4">
    <source>
        <dbReference type="ARBA" id="ARBA00022840"/>
    </source>
</evidence>
<dbReference type="InterPro" id="IPR000873">
    <property type="entry name" value="AMP-dep_synth/lig_dom"/>
</dbReference>
<dbReference type="GO" id="GO:0004321">
    <property type="term" value="F:fatty-acyl-CoA synthase activity"/>
    <property type="evidence" value="ECO:0007669"/>
    <property type="project" value="TreeGrafter"/>
</dbReference>
<dbReference type="Pfam" id="PF00501">
    <property type="entry name" value="AMP-binding"/>
    <property type="match status" value="1"/>
</dbReference>
<dbReference type="GO" id="GO:0006633">
    <property type="term" value="P:fatty acid biosynthetic process"/>
    <property type="evidence" value="ECO:0007669"/>
    <property type="project" value="TreeGrafter"/>
</dbReference>
<dbReference type="PANTHER" id="PTHR43605:SF10">
    <property type="entry name" value="ACYL-COA SYNTHETASE MEDIUM CHAIN FAMILY MEMBER 3"/>
    <property type="match status" value="1"/>
</dbReference>
<dbReference type="KEGG" id="sbae:DSM104329_01784"/>
<dbReference type="PANTHER" id="PTHR43605">
    <property type="entry name" value="ACYL-COENZYME A SYNTHETASE"/>
    <property type="match status" value="1"/>
</dbReference>
<evidence type="ECO:0000256" key="3">
    <source>
        <dbReference type="ARBA" id="ARBA00022741"/>
    </source>
</evidence>
<dbReference type="GO" id="GO:0006637">
    <property type="term" value="P:acyl-CoA metabolic process"/>
    <property type="evidence" value="ECO:0007669"/>
    <property type="project" value="TreeGrafter"/>
</dbReference>
<keyword evidence="8" id="KW-1185">Reference proteome</keyword>
<protein>
    <submittedName>
        <fullName evidence="7">Acetyl-coenzyme A synthetase</fullName>
        <ecNumber evidence="7">6.2.1.1</ecNumber>
    </submittedName>
</protein>
<keyword evidence="4" id="KW-0067">ATP-binding</keyword>
<evidence type="ECO:0000313" key="8">
    <source>
        <dbReference type="Proteomes" id="UP001162834"/>
    </source>
</evidence>
<proteinExistence type="inferred from homology"/>
<dbReference type="GO" id="GO:0005524">
    <property type="term" value="F:ATP binding"/>
    <property type="evidence" value="ECO:0007669"/>
    <property type="project" value="UniProtKB-KW"/>
</dbReference>
<dbReference type="EMBL" id="CP087164">
    <property type="protein sequence ID" value="UGS35396.1"/>
    <property type="molecule type" value="Genomic_DNA"/>
</dbReference>
<organism evidence="7 8">
    <name type="scientific">Capillimicrobium parvum</name>
    <dbReference type="NCBI Taxonomy" id="2884022"/>
    <lineage>
        <taxon>Bacteria</taxon>
        <taxon>Bacillati</taxon>
        <taxon>Actinomycetota</taxon>
        <taxon>Thermoleophilia</taxon>
        <taxon>Solirubrobacterales</taxon>
        <taxon>Capillimicrobiaceae</taxon>
        <taxon>Capillimicrobium</taxon>
    </lineage>
</organism>
<dbReference type="Gene3D" id="3.30.300.30">
    <property type="match status" value="1"/>
</dbReference>
<evidence type="ECO:0000313" key="7">
    <source>
        <dbReference type="EMBL" id="UGS35396.1"/>
    </source>
</evidence>
<accession>A0A9E6XVW9</accession>
<reference evidence="7" key="1">
    <citation type="journal article" date="2022" name="Int. J. Syst. Evol. Microbiol.">
        <title>Pseudomonas aegrilactucae sp. nov. and Pseudomonas morbosilactucae sp. nov., pathogens causing bacterial rot of lettuce in Japan.</title>
        <authorList>
            <person name="Sawada H."/>
            <person name="Fujikawa T."/>
            <person name="Satou M."/>
        </authorList>
    </citation>
    <scope>NUCLEOTIDE SEQUENCE</scope>
    <source>
        <strain evidence="7">0166_1</strain>
    </source>
</reference>
<dbReference type="Gene3D" id="3.40.50.12780">
    <property type="entry name" value="N-terminal domain of ligase-like"/>
    <property type="match status" value="1"/>
</dbReference>
<comment type="similarity">
    <text evidence="1">Belongs to the ATP-dependent AMP-binding enzyme family.</text>
</comment>
<dbReference type="InterPro" id="IPR045851">
    <property type="entry name" value="AMP-bd_C_sf"/>
</dbReference>
<dbReference type="SUPFAM" id="SSF56801">
    <property type="entry name" value="Acetyl-CoA synthetase-like"/>
    <property type="match status" value="1"/>
</dbReference>
<dbReference type="Proteomes" id="UP001162834">
    <property type="component" value="Chromosome"/>
</dbReference>
<feature type="domain" description="AMP-dependent synthetase/ligase" evidence="5">
    <location>
        <begin position="10"/>
        <end position="333"/>
    </location>
</feature>
<dbReference type="InterPro" id="IPR042099">
    <property type="entry name" value="ANL_N_sf"/>
</dbReference>
<keyword evidence="2 7" id="KW-0436">Ligase</keyword>
<gene>
    <name evidence="7" type="primary">acsA_2</name>
    <name evidence="7" type="ORF">DSM104329_01784</name>
</gene>
<evidence type="ECO:0000256" key="1">
    <source>
        <dbReference type="ARBA" id="ARBA00006432"/>
    </source>
</evidence>
<dbReference type="RefSeq" id="WP_259315084.1">
    <property type="nucleotide sequence ID" value="NZ_CP087164.1"/>
</dbReference>
<dbReference type="InterPro" id="IPR051087">
    <property type="entry name" value="Mitochondrial_ACSM"/>
</dbReference>
<dbReference type="GO" id="GO:0003987">
    <property type="term" value="F:acetate-CoA ligase activity"/>
    <property type="evidence" value="ECO:0007669"/>
    <property type="project" value="UniProtKB-EC"/>
</dbReference>
<dbReference type="AlphaFoldDB" id="A0A9E6XVW9"/>
<dbReference type="InterPro" id="IPR025110">
    <property type="entry name" value="AMP-bd_C"/>
</dbReference>
<evidence type="ECO:0000259" key="5">
    <source>
        <dbReference type="Pfam" id="PF00501"/>
    </source>
</evidence>
<keyword evidence="3" id="KW-0547">Nucleotide-binding</keyword>
<dbReference type="FunFam" id="3.30.300.30:FF:000005">
    <property type="entry name" value="Acyl-coenzyme A synthetase ACSM5, mitochondrial"/>
    <property type="match status" value="1"/>
</dbReference>
<evidence type="ECO:0000259" key="6">
    <source>
        <dbReference type="Pfam" id="PF13193"/>
    </source>
</evidence>
<feature type="domain" description="AMP-binding enzyme C-terminal" evidence="6">
    <location>
        <begin position="395"/>
        <end position="473"/>
    </location>
</feature>
<dbReference type="GO" id="GO:0015645">
    <property type="term" value="F:fatty acid ligase activity"/>
    <property type="evidence" value="ECO:0007669"/>
    <property type="project" value="TreeGrafter"/>
</dbReference>
<name>A0A9E6XVW9_9ACTN</name>
<evidence type="ECO:0000256" key="2">
    <source>
        <dbReference type="ARBA" id="ARBA00022598"/>
    </source>
</evidence>